<evidence type="ECO:0000313" key="2">
    <source>
        <dbReference type="EMBL" id="MST57382.1"/>
    </source>
</evidence>
<organism evidence="2 3">
    <name type="scientific">Waltera intestinalis</name>
    <dbReference type="NCBI Taxonomy" id="2606635"/>
    <lineage>
        <taxon>Bacteria</taxon>
        <taxon>Bacillati</taxon>
        <taxon>Bacillota</taxon>
        <taxon>Clostridia</taxon>
        <taxon>Lachnospirales</taxon>
        <taxon>Lachnospiraceae</taxon>
        <taxon>Waltera</taxon>
    </lineage>
</organism>
<comment type="caution">
    <text evidence="2">The sequence shown here is derived from an EMBL/GenBank/DDBJ whole genome shotgun (WGS) entry which is preliminary data.</text>
</comment>
<proteinExistence type="predicted"/>
<accession>A0A6L5YI98</accession>
<name>A0A6L5YI98_9FIRM</name>
<evidence type="ECO:0000259" key="1">
    <source>
        <dbReference type="Pfam" id="PF10135"/>
    </source>
</evidence>
<gene>
    <name evidence="2" type="ORF">FYJ59_03855</name>
</gene>
<keyword evidence="3" id="KW-1185">Reference proteome</keyword>
<evidence type="ECO:0000313" key="3">
    <source>
        <dbReference type="Proteomes" id="UP000476055"/>
    </source>
</evidence>
<dbReference type="Proteomes" id="UP000476055">
    <property type="component" value="Unassembled WGS sequence"/>
</dbReference>
<protein>
    <recommendedName>
        <fullName evidence="1">Flagellar protein FlgJ N-terminal domain-containing protein</fullName>
    </recommendedName>
</protein>
<dbReference type="RefSeq" id="WP_154495359.1">
    <property type="nucleotide sequence ID" value="NZ_VUMU01000003.1"/>
</dbReference>
<sequence>MDISSLYGSSALDSTAYTNAANQTAFKLQDKLNSSDYSKATDDELMDACKQFESYFLEQMFKEMMKTIPESEDTSSSNSQLMDYYKDEMVQQIASDSTEQNSLGLAQMLYEQMKRNYNLE</sequence>
<dbReference type="Pfam" id="PF10135">
    <property type="entry name" value="Rod-binding"/>
    <property type="match status" value="1"/>
</dbReference>
<feature type="domain" description="Flagellar protein FlgJ N-terminal" evidence="1">
    <location>
        <begin position="62"/>
        <end position="112"/>
    </location>
</feature>
<dbReference type="AlphaFoldDB" id="A0A6L5YI98"/>
<dbReference type="EMBL" id="VUMU01000003">
    <property type="protein sequence ID" value="MST57382.1"/>
    <property type="molecule type" value="Genomic_DNA"/>
</dbReference>
<dbReference type="InterPro" id="IPR019301">
    <property type="entry name" value="Flagellar_prot_FlgJ_N"/>
</dbReference>
<reference evidence="2 3" key="1">
    <citation type="submission" date="2019-08" db="EMBL/GenBank/DDBJ databases">
        <title>In-depth cultivation of the pig gut microbiome towards novel bacterial diversity and tailored functional studies.</title>
        <authorList>
            <person name="Wylensek D."/>
            <person name="Hitch T.C.A."/>
            <person name="Clavel T."/>
        </authorList>
    </citation>
    <scope>NUCLEOTIDE SEQUENCE [LARGE SCALE GENOMIC DNA]</scope>
    <source>
        <strain evidence="2 3">WCA3-601-WT-6H</strain>
    </source>
</reference>